<dbReference type="EMBL" id="JAGRRH010000016">
    <property type="protein sequence ID" value="KAG7354356.1"/>
    <property type="molecule type" value="Genomic_DNA"/>
</dbReference>
<comment type="caution">
    <text evidence="1">The sequence shown here is derived from an EMBL/GenBank/DDBJ whole genome shotgun (WGS) entry which is preliminary data.</text>
</comment>
<sequence length="97" mass="10841">MSFVFASFIVFASSPNVGRGLESTSSSTSNLLADMSMDAKEKFLVAPMAEHIENVSHFRNLRQRPTGLSTTRQQQHVTVTWNATKEIARPDNDNTPW</sequence>
<reference evidence="1" key="1">
    <citation type="journal article" date="2021" name="Sci. Rep.">
        <title>Diploid genomic architecture of Nitzschia inconspicua, an elite biomass production diatom.</title>
        <authorList>
            <person name="Oliver A."/>
            <person name="Podell S."/>
            <person name="Pinowska A."/>
            <person name="Traller J.C."/>
            <person name="Smith S.R."/>
            <person name="McClure R."/>
            <person name="Beliaev A."/>
            <person name="Bohutskyi P."/>
            <person name="Hill E.A."/>
            <person name="Rabines A."/>
            <person name="Zheng H."/>
            <person name="Allen L.Z."/>
            <person name="Kuo A."/>
            <person name="Grigoriev I.V."/>
            <person name="Allen A.E."/>
            <person name="Hazlebeck D."/>
            <person name="Allen E.E."/>
        </authorList>
    </citation>
    <scope>NUCLEOTIDE SEQUENCE</scope>
    <source>
        <strain evidence="1">Hildebrandi</strain>
    </source>
</reference>
<proteinExistence type="predicted"/>
<dbReference type="AlphaFoldDB" id="A0A9K3PPH2"/>
<gene>
    <name evidence="1" type="ORF">IV203_003712</name>
</gene>
<keyword evidence="2" id="KW-1185">Reference proteome</keyword>
<name>A0A9K3PPH2_9STRA</name>
<evidence type="ECO:0000313" key="1">
    <source>
        <dbReference type="EMBL" id="KAG7354356.1"/>
    </source>
</evidence>
<evidence type="ECO:0000313" key="2">
    <source>
        <dbReference type="Proteomes" id="UP000693970"/>
    </source>
</evidence>
<organism evidence="1 2">
    <name type="scientific">Nitzschia inconspicua</name>
    <dbReference type="NCBI Taxonomy" id="303405"/>
    <lineage>
        <taxon>Eukaryota</taxon>
        <taxon>Sar</taxon>
        <taxon>Stramenopiles</taxon>
        <taxon>Ochrophyta</taxon>
        <taxon>Bacillariophyta</taxon>
        <taxon>Bacillariophyceae</taxon>
        <taxon>Bacillariophycidae</taxon>
        <taxon>Bacillariales</taxon>
        <taxon>Bacillariaceae</taxon>
        <taxon>Nitzschia</taxon>
    </lineage>
</organism>
<protein>
    <submittedName>
        <fullName evidence="1">Uncharacterized protein</fullName>
    </submittedName>
</protein>
<dbReference type="Proteomes" id="UP000693970">
    <property type="component" value="Unassembled WGS sequence"/>
</dbReference>
<accession>A0A9K3PPH2</accession>
<reference evidence="1" key="2">
    <citation type="submission" date="2021-04" db="EMBL/GenBank/DDBJ databases">
        <authorList>
            <person name="Podell S."/>
        </authorList>
    </citation>
    <scope>NUCLEOTIDE SEQUENCE</scope>
    <source>
        <strain evidence="1">Hildebrandi</strain>
    </source>
</reference>